<evidence type="ECO:0000256" key="1">
    <source>
        <dbReference type="SAM" id="MobiDB-lite"/>
    </source>
</evidence>
<comment type="caution">
    <text evidence="3">The sequence shown here is derived from an EMBL/GenBank/DDBJ whole genome shotgun (WGS) entry which is preliminary data.</text>
</comment>
<dbReference type="Proteomes" id="UP000023435">
    <property type="component" value="Unassembled WGS sequence"/>
</dbReference>
<dbReference type="RefSeq" id="WP_036103515.1">
    <property type="nucleotide sequence ID" value="NZ_JAJA02000001.1"/>
</dbReference>
<reference evidence="3 4" key="1">
    <citation type="journal article" date="2014" name="Genome Announc.">
        <title>Draft Genome Sequence of Lysobacter capsici AZ78, a Bacterium Antagonistic to Plant-Pathogenic Oomycetes.</title>
        <authorList>
            <person name="Puopolo G."/>
            <person name="Sonego P."/>
            <person name="Engelen K."/>
            <person name="Pertot I."/>
        </authorList>
    </citation>
    <scope>NUCLEOTIDE SEQUENCE [LARGE SCALE GENOMIC DNA]</scope>
    <source>
        <strain evidence="3 4">AZ78</strain>
    </source>
</reference>
<evidence type="ECO:0000256" key="2">
    <source>
        <dbReference type="SAM" id="SignalP"/>
    </source>
</evidence>
<dbReference type="OrthoDB" id="6028225at2"/>
<proteinExistence type="predicted"/>
<name>A0A108UA18_9GAMM</name>
<gene>
    <name evidence="3" type="ORF">AZ78_2863</name>
</gene>
<sequence length="189" mass="20855">MSATTPSNMRAARCGLLAMLLFLCTISAARTSGGDADLPAGWRLPTDKESSDTAREDSRSRYTEVRADFNGDGVEDLGRMLKTRTGGGEALWVRLSQARQGPAWIKLDEIPRSERGSADLIMAIDTVKPGLIAYACFDTAPDCNFGADAQRPKLRLADASLLYFRPESAASLFFWSNKHRKFMRVWLSD</sequence>
<feature type="chain" id="PRO_5007131771" evidence="2">
    <location>
        <begin position="30"/>
        <end position="189"/>
    </location>
</feature>
<feature type="compositionally biased region" description="Basic and acidic residues" evidence="1">
    <location>
        <begin position="45"/>
        <end position="62"/>
    </location>
</feature>
<feature type="region of interest" description="Disordered" evidence="1">
    <location>
        <begin position="37"/>
        <end position="62"/>
    </location>
</feature>
<accession>A0A108UA18</accession>
<organism evidence="3 4">
    <name type="scientific">Lysobacter capsici AZ78</name>
    <dbReference type="NCBI Taxonomy" id="1444315"/>
    <lineage>
        <taxon>Bacteria</taxon>
        <taxon>Pseudomonadati</taxon>
        <taxon>Pseudomonadota</taxon>
        <taxon>Gammaproteobacteria</taxon>
        <taxon>Lysobacterales</taxon>
        <taxon>Lysobacteraceae</taxon>
        <taxon>Lysobacter</taxon>
    </lineage>
</organism>
<evidence type="ECO:0000313" key="3">
    <source>
        <dbReference type="EMBL" id="KWS05312.1"/>
    </source>
</evidence>
<protein>
    <submittedName>
        <fullName evidence="3">Uncharacterized protein</fullName>
    </submittedName>
</protein>
<keyword evidence="4" id="KW-1185">Reference proteome</keyword>
<dbReference type="EMBL" id="JAJA02000001">
    <property type="protein sequence ID" value="KWS05312.1"/>
    <property type="molecule type" value="Genomic_DNA"/>
</dbReference>
<keyword evidence="2" id="KW-0732">Signal</keyword>
<dbReference type="AlphaFoldDB" id="A0A108UA18"/>
<feature type="signal peptide" evidence="2">
    <location>
        <begin position="1"/>
        <end position="29"/>
    </location>
</feature>
<evidence type="ECO:0000313" key="4">
    <source>
        <dbReference type="Proteomes" id="UP000023435"/>
    </source>
</evidence>